<dbReference type="OrthoDB" id="2119228at2759"/>
<dbReference type="EMBL" id="KN837229">
    <property type="protein sequence ID" value="KIJ32301.1"/>
    <property type="molecule type" value="Genomic_DNA"/>
</dbReference>
<evidence type="ECO:0000256" key="1">
    <source>
        <dbReference type="SAM" id="SignalP"/>
    </source>
</evidence>
<evidence type="ECO:0000313" key="2">
    <source>
        <dbReference type="EMBL" id="KIJ32301.1"/>
    </source>
</evidence>
<dbReference type="AlphaFoldDB" id="A0A0C9V4F6"/>
<dbReference type="Proteomes" id="UP000054279">
    <property type="component" value="Unassembled WGS sequence"/>
</dbReference>
<accession>A0A0C9V4F6</accession>
<dbReference type="HOGENOM" id="CLU_1518801_0_0_1"/>
<organism evidence="2 3">
    <name type="scientific">Sphaerobolus stellatus (strain SS14)</name>
    <dbReference type="NCBI Taxonomy" id="990650"/>
    <lineage>
        <taxon>Eukaryota</taxon>
        <taxon>Fungi</taxon>
        <taxon>Dikarya</taxon>
        <taxon>Basidiomycota</taxon>
        <taxon>Agaricomycotina</taxon>
        <taxon>Agaricomycetes</taxon>
        <taxon>Phallomycetidae</taxon>
        <taxon>Geastrales</taxon>
        <taxon>Sphaerobolaceae</taxon>
        <taxon>Sphaerobolus</taxon>
    </lineage>
</organism>
<sequence>MKFSLVAISAAFIAGVSAVPAGTPTASAPQATESLGWAQHWIKTESGQFLQSATPWQPGDAVLGSPLTAGEFNIVSTSLVDTVHTATMMYATVAPVTAGATMLKVSFEAGLITPASGGTFAWSGAEKTLTWSRSDSTFTGWIACDNVLFANLKSTVPAGCSSVTISSFVSTFATDSA</sequence>
<keyword evidence="3" id="KW-1185">Reference proteome</keyword>
<feature type="signal peptide" evidence="1">
    <location>
        <begin position="1"/>
        <end position="18"/>
    </location>
</feature>
<gene>
    <name evidence="2" type="ORF">M422DRAFT_265982</name>
</gene>
<keyword evidence="1" id="KW-0732">Signal</keyword>
<name>A0A0C9V4F6_SPHS4</name>
<reference evidence="2 3" key="1">
    <citation type="submission" date="2014-06" db="EMBL/GenBank/DDBJ databases">
        <title>Evolutionary Origins and Diversification of the Mycorrhizal Mutualists.</title>
        <authorList>
            <consortium name="DOE Joint Genome Institute"/>
            <consortium name="Mycorrhizal Genomics Consortium"/>
            <person name="Kohler A."/>
            <person name="Kuo A."/>
            <person name="Nagy L.G."/>
            <person name="Floudas D."/>
            <person name="Copeland A."/>
            <person name="Barry K.W."/>
            <person name="Cichocki N."/>
            <person name="Veneault-Fourrey C."/>
            <person name="LaButti K."/>
            <person name="Lindquist E.A."/>
            <person name="Lipzen A."/>
            <person name="Lundell T."/>
            <person name="Morin E."/>
            <person name="Murat C."/>
            <person name="Riley R."/>
            <person name="Ohm R."/>
            <person name="Sun H."/>
            <person name="Tunlid A."/>
            <person name="Henrissat B."/>
            <person name="Grigoriev I.V."/>
            <person name="Hibbett D.S."/>
            <person name="Martin F."/>
        </authorList>
    </citation>
    <scope>NUCLEOTIDE SEQUENCE [LARGE SCALE GENOMIC DNA]</scope>
    <source>
        <strain evidence="2 3">SS14</strain>
    </source>
</reference>
<protein>
    <submittedName>
        <fullName evidence="2">Uncharacterized protein</fullName>
    </submittedName>
</protein>
<evidence type="ECO:0000313" key="3">
    <source>
        <dbReference type="Proteomes" id="UP000054279"/>
    </source>
</evidence>
<proteinExistence type="predicted"/>
<feature type="chain" id="PRO_5002221422" evidence="1">
    <location>
        <begin position="19"/>
        <end position="177"/>
    </location>
</feature>